<evidence type="ECO:0000256" key="2">
    <source>
        <dbReference type="ARBA" id="ARBA00005866"/>
    </source>
</evidence>
<dbReference type="Gene3D" id="1.10.530.10">
    <property type="match status" value="1"/>
</dbReference>
<evidence type="ECO:0000313" key="7">
    <source>
        <dbReference type="EMBL" id="KAJ9608597.1"/>
    </source>
</evidence>
<dbReference type="InterPro" id="IPR025532">
    <property type="entry name" value="G6P_1-epimerase"/>
</dbReference>
<feature type="domain" description="Transglycosylase SLT" evidence="6">
    <location>
        <begin position="31"/>
        <end position="326"/>
    </location>
</feature>
<comment type="similarity">
    <text evidence="2">Belongs to the glucose-6-phosphate 1-epimerase family.</text>
</comment>
<dbReference type="Gene3D" id="1.10.8.350">
    <property type="entry name" value="Bacterial muramidase"/>
    <property type="match status" value="1"/>
</dbReference>
<dbReference type="Pfam" id="PF01471">
    <property type="entry name" value="PG_binding_1"/>
    <property type="match status" value="1"/>
</dbReference>
<name>A0AA38X8L8_9EURO</name>
<dbReference type="InterPro" id="IPR031304">
    <property type="entry name" value="SLT_2"/>
</dbReference>
<dbReference type="SUPFAM" id="SSF47090">
    <property type="entry name" value="PGBD-like"/>
    <property type="match status" value="1"/>
</dbReference>
<evidence type="ECO:0000256" key="3">
    <source>
        <dbReference type="ARBA" id="ARBA00012083"/>
    </source>
</evidence>
<dbReference type="GO" id="GO:0047938">
    <property type="term" value="F:glucose-6-phosphate 1-epimerase activity"/>
    <property type="evidence" value="ECO:0007669"/>
    <property type="project" value="UniProtKB-EC"/>
</dbReference>
<dbReference type="InterPro" id="IPR014718">
    <property type="entry name" value="GH-type_carb-bd"/>
</dbReference>
<comment type="catalytic activity">
    <reaction evidence="1">
        <text>alpha-D-glucose 6-phosphate = beta-D-glucose 6-phosphate</text>
        <dbReference type="Rhea" id="RHEA:16249"/>
        <dbReference type="ChEBI" id="CHEBI:58225"/>
        <dbReference type="ChEBI" id="CHEBI:58247"/>
        <dbReference type="EC" id="5.1.3.15"/>
    </reaction>
</comment>
<dbReference type="GO" id="GO:0005975">
    <property type="term" value="P:carbohydrate metabolic process"/>
    <property type="evidence" value="ECO:0007669"/>
    <property type="project" value="InterPro"/>
</dbReference>
<evidence type="ECO:0000259" key="6">
    <source>
        <dbReference type="Pfam" id="PF13406"/>
    </source>
</evidence>
<dbReference type="InterPro" id="IPR036366">
    <property type="entry name" value="PGBDSf"/>
</dbReference>
<organism evidence="7">
    <name type="scientific">Knufia peltigerae</name>
    <dbReference type="NCBI Taxonomy" id="1002370"/>
    <lineage>
        <taxon>Eukaryota</taxon>
        <taxon>Fungi</taxon>
        <taxon>Dikarya</taxon>
        <taxon>Ascomycota</taxon>
        <taxon>Pezizomycotina</taxon>
        <taxon>Eurotiomycetes</taxon>
        <taxon>Chaetothyriomycetidae</taxon>
        <taxon>Chaetothyriales</taxon>
        <taxon>Trichomeriaceae</taxon>
        <taxon>Knufia</taxon>
    </lineage>
</organism>
<evidence type="ECO:0000259" key="5">
    <source>
        <dbReference type="Pfam" id="PF01471"/>
    </source>
</evidence>
<keyword evidence="4" id="KW-0732">Signal</keyword>
<dbReference type="InterPro" id="IPR036365">
    <property type="entry name" value="PGBD-like_sf"/>
</dbReference>
<dbReference type="GO" id="GO:0030246">
    <property type="term" value="F:carbohydrate binding"/>
    <property type="evidence" value="ECO:0007669"/>
    <property type="project" value="InterPro"/>
</dbReference>
<dbReference type="Gene3D" id="2.70.98.10">
    <property type="match status" value="1"/>
</dbReference>
<dbReference type="InterPro" id="IPR011970">
    <property type="entry name" value="MltB_2"/>
</dbReference>
<sequence length="725" mass="77726">MPILTTLGLVAALAMPAAAPPAAAAPADPAFARCMAGLQATAASQGIAADRFNAITAGLQPDPTVLPLLDAQPEFTTPIWDYLAALVDRQRVDDGRAMLQQHRDLLQRVSAQYGVDPVTIVAVWGVESDYGRVFGKRPLLQSLATLSCAGRRQPFFRGELLALVKLIDKGDLQAQGLTGSWAGAFGHTQFMPSTYARIAVDGDGDGRRDLVGSIPDALASTANYLKRAGWRIGEPWGMEVRVPAGFNASQAGRTQRRSLADWRALDVTGLEGSALAPSGLPADARAALLLPAGNKGPALLVFRNYDAIYSYNAAESYALAIATLADRLRGSNGLVTAWPTDDPGLGREERRQLQTLLLARGHDIGAADGMIGTASRRAIQVEQRRLGWADADGRAGQRILRALQSGPQAKVPATPTRFSLPTNYSAVQSPAIRSRSSVQQIQGVSSGQFQGLDAWLVETPQATAAISVFGGQLLSFVPKGQPDVMWLSPKRAALPTPIRGGSPVCWPYFGRQGQGDDVPAHGFVRTLPWELQQARRLDDGSIELTLAPPALDTLGLRLAMTVRVGRELRQQLVTENTGKAPATITQALHNYFRVGDASKVDVDGVDGLDYLDKFENYAQPRRQQGPWSLRDPRDPGRSDRIYTQAGGHYVLRDPVLKRRIDLRTEGSRSLVAWNPGAVAAAKMADVGDGWRDYVCLEAANAGPDVITVAPGGRHVLLQILSSAPL</sequence>
<dbReference type="InterPro" id="IPR043426">
    <property type="entry name" value="MltB-like"/>
</dbReference>
<evidence type="ECO:0000256" key="4">
    <source>
        <dbReference type="SAM" id="SignalP"/>
    </source>
</evidence>
<proteinExistence type="inferred from homology"/>
<dbReference type="InterPro" id="IPR002477">
    <property type="entry name" value="Peptidoglycan-bd-like"/>
</dbReference>
<dbReference type="InterPro" id="IPR011013">
    <property type="entry name" value="Gal_mutarotase_sf_dom"/>
</dbReference>
<dbReference type="PANTHER" id="PTHR30163">
    <property type="entry name" value="MEMBRANE-BOUND LYTIC MUREIN TRANSGLYCOSYLASE B"/>
    <property type="match status" value="1"/>
</dbReference>
<gene>
    <name evidence="7" type="ORF">H2204_015656</name>
</gene>
<dbReference type="EC" id="5.1.3.15" evidence="3"/>
<dbReference type="SUPFAM" id="SSF53955">
    <property type="entry name" value="Lysozyme-like"/>
    <property type="match status" value="1"/>
</dbReference>
<evidence type="ECO:0000256" key="1">
    <source>
        <dbReference type="ARBA" id="ARBA00001096"/>
    </source>
</evidence>
<feature type="signal peptide" evidence="4">
    <location>
        <begin position="1"/>
        <end position="24"/>
    </location>
</feature>
<dbReference type="InterPro" id="IPR008183">
    <property type="entry name" value="Aldose_1/G6P_1-epimerase"/>
</dbReference>
<dbReference type="EMBL" id="JAPDRN010000283">
    <property type="protein sequence ID" value="KAJ9608597.1"/>
    <property type="molecule type" value="Genomic_DNA"/>
</dbReference>
<feature type="domain" description="Peptidoglycan binding-like" evidence="5">
    <location>
        <begin position="347"/>
        <end position="403"/>
    </location>
</feature>
<dbReference type="Pfam" id="PF01263">
    <property type="entry name" value="Aldose_epim"/>
    <property type="match status" value="1"/>
</dbReference>
<dbReference type="GO" id="GO:0009253">
    <property type="term" value="P:peptidoglycan catabolic process"/>
    <property type="evidence" value="ECO:0007669"/>
    <property type="project" value="TreeGrafter"/>
</dbReference>
<reference evidence="7" key="1">
    <citation type="submission" date="2022-10" db="EMBL/GenBank/DDBJ databases">
        <title>Culturing micro-colonial fungi from biological soil crusts in the Mojave desert and describing Neophaeococcomyces mojavensis, and introducing the new genera and species Taxawa tesnikishii.</title>
        <authorList>
            <person name="Kurbessoian T."/>
            <person name="Stajich J.E."/>
        </authorList>
    </citation>
    <scope>NUCLEOTIDE SEQUENCE</scope>
    <source>
        <strain evidence="7">TK_35</strain>
    </source>
</reference>
<dbReference type="CDD" id="cd09020">
    <property type="entry name" value="D-hex-6-P-epi_like"/>
    <property type="match status" value="1"/>
</dbReference>
<protein>
    <recommendedName>
        <fullName evidence="3">glucose-6-phosphate 1-epimerase</fullName>
        <ecNumber evidence="3">5.1.3.15</ecNumber>
    </recommendedName>
</protein>
<dbReference type="CDD" id="cd13399">
    <property type="entry name" value="Slt35-like"/>
    <property type="match status" value="1"/>
</dbReference>
<dbReference type="NCBIfam" id="TIGR02283">
    <property type="entry name" value="MltB_2"/>
    <property type="match status" value="1"/>
</dbReference>
<dbReference type="AlphaFoldDB" id="A0AA38X8L8"/>
<dbReference type="SUPFAM" id="SSF74650">
    <property type="entry name" value="Galactose mutarotase-like"/>
    <property type="match status" value="1"/>
</dbReference>
<accession>A0AA38X8L8</accession>
<comment type="caution">
    <text evidence="7">The sequence shown here is derived from an EMBL/GenBank/DDBJ whole genome shotgun (WGS) entry which is preliminary data.</text>
</comment>
<dbReference type="GO" id="GO:0008933">
    <property type="term" value="F:peptidoglycan lytic transglycosylase activity"/>
    <property type="evidence" value="ECO:0007669"/>
    <property type="project" value="TreeGrafter"/>
</dbReference>
<dbReference type="FunFam" id="1.10.8.350:FF:000001">
    <property type="entry name" value="Lytic murein transglycosylase B"/>
    <property type="match status" value="1"/>
</dbReference>
<dbReference type="Pfam" id="PF13406">
    <property type="entry name" value="SLT_2"/>
    <property type="match status" value="1"/>
</dbReference>
<dbReference type="InterPro" id="IPR023346">
    <property type="entry name" value="Lysozyme-like_dom_sf"/>
</dbReference>
<feature type="chain" id="PRO_5041210418" description="glucose-6-phosphate 1-epimerase" evidence="4">
    <location>
        <begin position="25"/>
        <end position="725"/>
    </location>
</feature>
<dbReference type="PANTHER" id="PTHR30163:SF10">
    <property type="entry name" value="TRANSGLYCOLASE-RELATED"/>
    <property type="match status" value="1"/>
</dbReference>
<dbReference type="Gene3D" id="1.10.101.10">
    <property type="entry name" value="PGBD-like superfamily/PGBD"/>
    <property type="match status" value="1"/>
</dbReference>